<keyword evidence="6" id="KW-1185">Reference proteome</keyword>
<evidence type="ECO:0000256" key="2">
    <source>
        <dbReference type="ARBA" id="ARBA00022528"/>
    </source>
</evidence>
<dbReference type="PANTHER" id="PTHR35138:SF1">
    <property type="entry name" value="MYB-LIKE DOMAIN-CONTAINING PROTEIN"/>
    <property type="match status" value="1"/>
</dbReference>
<accession>A0A8J5RHC2</accession>
<comment type="subcellular location">
    <subcellularLocation>
        <location evidence="1">Plastid</location>
        <location evidence="1">Chloroplast</location>
    </subcellularLocation>
</comment>
<protein>
    <submittedName>
        <fullName evidence="5">Uncharacterized protein</fullName>
    </submittedName>
</protein>
<comment type="caution">
    <text evidence="5">The sequence shown here is derived from an EMBL/GenBank/DDBJ whole genome shotgun (WGS) entry which is preliminary data.</text>
</comment>
<evidence type="ECO:0000256" key="4">
    <source>
        <dbReference type="SAM" id="MobiDB-lite"/>
    </source>
</evidence>
<evidence type="ECO:0000256" key="1">
    <source>
        <dbReference type="ARBA" id="ARBA00004229"/>
    </source>
</evidence>
<reference evidence="5" key="2">
    <citation type="submission" date="2021-02" db="EMBL/GenBank/DDBJ databases">
        <authorList>
            <person name="Kimball J.A."/>
            <person name="Haas M.W."/>
            <person name="Macchietto M."/>
            <person name="Kono T."/>
            <person name="Duquette J."/>
            <person name="Shao M."/>
        </authorList>
    </citation>
    <scope>NUCLEOTIDE SEQUENCE</scope>
    <source>
        <tissue evidence="5">Fresh leaf tissue</tissue>
    </source>
</reference>
<dbReference type="EMBL" id="JAAALK010000290">
    <property type="protein sequence ID" value="KAG8045794.1"/>
    <property type="molecule type" value="Genomic_DNA"/>
</dbReference>
<dbReference type="InterPro" id="IPR007378">
    <property type="entry name" value="Tic22-like"/>
</dbReference>
<dbReference type="Pfam" id="PF04278">
    <property type="entry name" value="Tic22"/>
    <property type="match status" value="1"/>
</dbReference>
<evidence type="ECO:0000313" key="6">
    <source>
        <dbReference type="Proteomes" id="UP000729402"/>
    </source>
</evidence>
<reference evidence="5" key="1">
    <citation type="journal article" date="2021" name="bioRxiv">
        <title>Whole Genome Assembly and Annotation of Northern Wild Rice, Zizania palustris L., Supports a Whole Genome Duplication in the Zizania Genus.</title>
        <authorList>
            <person name="Haas M."/>
            <person name="Kono T."/>
            <person name="Macchietto M."/>
            <person name="Millas R."/>
            <person name="McGilp L."/>
            <person name="Shao M."/>
            <person name="Duquette J."/>
            <person name="Hirsch C.N."/>
            <person name="Kimball J."/>
        </authorList>
    </citation>
    <scope>NUCLEOTIDE SEQUENCE</scope>
    <source>
        <tissue evidence="5">Fresh leaf tissue</tissue>
    </source>
</reference>
<organism evidence="5 6">
    <name type="scientific">Zizania palustris</name>
    <name type="common">Northern wild rice</name>
    <dbReference type="NCBI Taxonomy" id="103762"/>
    <lineage>
        <taxon>Eukaryota</taxon>
        <taxon>Viridiplantae</taxon>
        <taxon>Streptophyta</taxon>
        <taxon>Embryophyta</taxon>
        <taxon>Tracheophyta</taxon>
        <taxon>Spermatophyta</taxon>
        <taxon>Magnoliopsida</taxon>
        <taxon>Liliopsida</taxon>
        <taxon>Poales</taxon>
        <taxon>Poaceae</taxon>
        <taxon>BOP clade</taxon>
        <taxon>Oryzoideae</taxon>
        <taxon>Oryzeae</taxon>
        <taxon>Zizaniinae</taxon>
        <taxon>Zizania</taxon>
    </lineage>
</organism>
<feature type="region of interest" description="Disordered" evidence="4">
    <location>
        <begin position="54"/>
        <end position="88"/>
    </location>
</feature>
<name>A0A8J5RHC2_ZIZPA</name>
<keyword evidence="2" id="KW-0150">Chloroplast</keyword>
<dbReference type="PANTHER" id="PTHR35138">
    <property type="entry name" value="OS01G0225300 PROTEIN"/>
    <property type="match status" value="1"/>
</dbReference>
<proteinExistence type="predicted"/>
<sequence>MPRSSSSSSSSASNPFHALASALPFIPTSASASASCPAPHLAVPLLLPVSSSSSAAPAPAPAPAPESLRGAQPLPGARIAGGKAGGGGGKGGGPAFVGQVFTMLDPSGNGLMAVTTRFELPQFLASRTPMWFKRILSPLKKCENGPVFRFFMDLNDAVSYVKRLNVPSGMVGACRLDVAYEHFKEKPQMFQFVPSEKQVKAANKLLKSLPQRSRRKKLDGVPVFSAQNLNIAVATNDGIRWYTPYFFDKNLLDNILEASMDQHFHSMIQNRHSRRRRDIVDDSFTSERIEESTDSLLEPPEVQELMNEIGPVGIPLNVVTKAAEIQFLDVVDKMLLGNKWLRKATGIQPQFPYVVDSFEERC</sequence>
<dbReference type="OrthoDB" id="1926316at2759"/>
<gene>
    <name evidence="5" type="ORF">GUJ93_ZPchr0008g12337</name>
</gene>
<dbReference type="AlphaFoldDB" id="A0A8J5RHC2"/>
<dbReference type="Proteomes" id="UP000729402">
    <property type="component" value="Unassembled WGS sequence"/>
</dbReference>
<dbReference type="GO" id="GO:0015031">
    <property type="term" value="P:protein transport"/>
    <property type="evidence" value="ECO:0007669"/>
    <property type="project" value="InterPro"/>
</dbReference>
<evidence type="ECO:0000256" key="3">
    <source>
        <dbReference type="ARBA" id="ARBA00022640"/>
    </source>
</evidence>
<keyword evidence="3" id="KW-0934">Plastid</keyword>
<evidence type="ECO:0000313" key="5">
    <source>
        <dbReference type="EMBL" id="KAG8045794.1"/>
    </source>
</evidence>
<dbReference type="GO" id="GO:0009507">
    <property type="term" value="C:chloroplast"/>
    <property type="evidence" value="ECO:0007669"/>
    <property type="project" value="UniProtKB-SubCell"/>
</dbReference>